<dbReference type="STRING" id="86630.A0A367K2U9"/>
<reference evidence="2 3" key="1">
    <citation type="journal article" date="2018" name="G3 (Bethesda)">
        <title>Phylogenetic and Phylogenomic Definition of Rhizopus Species.</title>
        <authorList>
            <person name="Gryganskyi A.P."/>
            <person name="Golan J."/>
            <person name="Dolatabadi S."/>
            <person name="Mondo S."/>
            <person name="Robb S."/>
            <person name="Idnurm A."/>
            <person name="Muszewska A."/>
            <person name="Steczkiewicz K."/>
            <person name="Masonjones S."/>
            <person name="Liao H.L."/>
            <person name="Gajdeczka M.T."/>
            <person name="Anike F."/>
            <person name="Vuek A."/>
            <person name="Anishchenko I.M."/>
            <person name="Voigt K."/>
            <person name="de Hoog G.S."/>
            <person name="Smith M.E."/>
            <person name="Heitman J."/>
            <person name="Vilgalys R."/>
            <person name="Stajich J.E."/>
        </authorList>
    </citation>
    <scope>NUCLEOTIDE SEQUENCE [LARGE SCALE GENOMIC DNA]</scope>
    <source>
        <strain evidence="2 3">CBS 357.93</strain>
    </source>
</reference>
<keyword evidence="1" id="KW-0175">Coiled coil</keyword>
<proteinExistence type="predicted"/>
<evidence type="ECO:0000256" key="1">
    <source>
        <dbReference type="SAM" id="Coils"/>
    </source>
</evidence>
<protein>
    <submittedName>
        <fullName evidence="2">Uncharacterized protein</fullName>
    </submittedName>
</protein>
<evidence type="ECO:0000313" key="2">
    <source>
        <dbReference type="EMBL" id="RCH96572.1"/>
    </source>
</evidence>
<name>A0A367K2U9_RHIAZ</name>
<evidence type="ECO:0000313" key="3">
    <source>
        <dbReference type="Proteomes" id="UP000252139"/>
    </source>
</evidence>
<dbReference type="AlphaFoldDB" id="A0A367K2U9"/>
<organism evidence="2 3">
    <name type="scientific">Rhizopus azygosporus</name>
    <name type="common">Rhizopus microsporus var. azygosporus</name>
    <dbReference type="NCBI Taxonomy" id="86630"/>
    <lineage>
        <taxon>Eukaryota</taxon>
        <taxon>Fungi</taxon>
        <taxon>Fungi incertae sedis</taxon>
        <taxon>Mucoromycota</taxon>
        <taxon>Mucoromycotina</taxon>
        <taxon>Mucoromycetes</taxon>
        <taxon>Mucorales</taxon>
        <taxon>Mucorineae</taxon>
        <taxon>Rhizopodaceae</taxon>
        <taxon>Rhizopus</taxon>
    </lineage>
</organism>
<dbReference type="Proteomes" id="UP000252139">
    <property type="component" value="Unassembled WGS sequence"/>
</dbReference>
<dbReference type="OrthoDB" id="2281596at2759"/>
<gene>
    <name evidence="2" type="ORF">CU097_012106</name>
</gene>
<comment type="caution">
    <text evidence="2">The sequence shown here is derived from an EMBL/GenBank/DDBJ whole genome shotgun (WGS) entry which is preliminary data.</text>
</comment>
<accession>A0A367K2U9</accession>
<dbReference type="EMBL" id="PJQL01000356">
    <property type="protein sequence ID" value="RCH96572.1"/>
    <property type="molecule type" value="Genomic_DNA"/>
</dbReference>
<keyword evidence="3" id="KW-1185">Reference proteome</keyword>
<feature type="coiled-coil region" evidence="1">
    <location>
        <begin position="25"/>
        <end position="52"/>
    </location>
</feature>
<sequence>MSPRKMKVTDIPLVNDKNEEIKVLISAALTKLDANNKQMDDLEKKLKADVENEWSRACNYSSFPHQAHTVLWRYYHRKLQTYQCLHQICSDRRLDPYCLLCGDVEDNEHFLWSYLDVGSLVGSELAASYIHPLIQALLSYDKDDKVSRCSNIIPDNGTDVNRRPGNENMLWGVKR</sequence>